<dbReference type="Gene3D" id="3.20.20.150">
    <property type="entry name" value="Divalent-metal-dependent TIM barrel enzymes"/>
    <property type="match status" value="1"/>
</dbReference>
<dbReference type="InterPro" id="IPR013022">
    <property type="entry name" value="Xyl_isomerase-like_TIM-brl"/>
</dbReference>
<organism evidence="2 3">
    <name type="scientific">Skermanella stibiiresistens SB22</name>
    <dbReference type="NCBI Taxonomy" id="1385369"/>
    <lineage>
        <taxon>Bacteria</taxon>
        <taxon>Pseudomonadati</taxon>
        <taxon>Pseudomonadota</taxon>
        <taxon>Alphaproteobacteria</taxon>
        <taxon>Rhodospirillales</taxon>
        <taxon>Azospirillaceae</taxon>
        <taxon>Skermanella</taxon>
    </lineage>
</organism>
<evidence type="ECO:0000313" key="2">
    <source>
        <dbReference type="EMBL" id="EWY38577.1"/>
    </source>
</evidence>
<protein>
    <recommendedName>
        <fullName evidence="1">Xylose isomerase-like TIM barrel domain-containing protein</fullName>
    </recommendedName>
</protein>
<dbReference type="InterPro" id="IPR050312">
    <property type="entry name" value="IolE/XylAMocC-like"/>
</dbReference>
<gene>
    <name evidence="2" type="ORF">N825_12260</name>
</gene>
<dbReference type="PANTHER" id="PTHR12110">
    <property type="entry name" value="HYDROXYPYRUVATE ISOMERASE"/>
    <property type="match status" value="1"/>
</dbReference>
<dbReference type="SUPFAM" id="SSF51658">
    <property type="entry name" value="Xylose isomerase-like"/>
    <property type="match status" value="1"/>
</dbReference>
<evidence type="ECO:0000313" key="3">
    <source>
        <dbReference type="Proteomes" id="UP000019486"/>
    </source>
</evidence>
<dbReference type="RefSeq" id="WP_198038801.1">
    <property type="nucleotide sequence ID" value="NZ_AVFL01000017.1"/>
</dbReference>
<dbReference type="InterPro" id="IPR036237">
    <property type="entry name" value="Xyl_isomerase-like_sf"/>
</dbReference>
<feature type="domain" description="Xylose isomerase-like TIM barrel" evidence="1">
    <location>
        <begin position="32"/>
        <end position="276"/>
    </location>
</feature>
<reference evidence="2 3" key="1">
    <citation type="submission" date="2013-08" db="EMBL/GenBank/DDBJ databases">
        <title>The genome sequence of Skermanella stibiiresistens.</title>
        <authorList>
            <person name="Zhu W."/>
            <person name="Wang G."/>
        </authorList>
    </citation>
    <scope>NUCLEOTIDE SEQUENCE [LARGE SCALE GENOMIC DNA]</scope>
    <source>
        <strain evidence="2 3">SB22</strain>
    </source>
</reference>
<dbReference type="PANTHER" id="PTHR12110:SF41">
    <property type="entry name" value="INOSOSE DEHYDRATASE"/>
    <property type="match status" value="1"/>
</dbReference>
<name>W9H1I0_9PROT</name>
<dbReference type="AlphaFoldDB" id="W9H1I0"/>
<proteinExistence type="predicted"/>
<dbReference type="STRING" id="1385369.N825_12260"/>
<comment type="caution">
    <text evidence="2">The sequence shown here is derived from an EMBL/GenBank/DDBJ whole genome shotgun (WGS) entry which is preliminary data.</text>
</comment>
<sequence>MINQNPTRLSPSQLCGTNFSYYRFSFQRFLDDMVALDLQTVEIWGVAPHLHVDHVTSADLKRIKGQLSERGLKLACFTPEQILYPINIASAEDWLRDRSIVFFRRAAEIASELECPHLFLTSGSGYQDHPREPAWLRSADALRGIADHAASLGVTGVLEALQPRESNLVLSVADLIRMRADAGTPNLKIALDTVAMAVAGEGVTDYTAAFGGDIRHVHFIDGDPAGHMAWGDGNLPMETYLNDLAAAGYGGRLSFEFSASRYALDPLTPVRQCVDRIRSALAA</sequence>
<evidence type="ECO:0000259" key="1">
    <source>
        <dbReference type="Pfam" id="PF01261"/>
    </source>
</evidence>
<dbReference type="Pfam" id="PF01261">
    <property type="entry name" value="AP_endonuc_2"/>
    <property type="match status" value="1"/>
</dbReference>
<dbReference type="Proteomes" id="UP000019486">
    <property type="component" value="Unassembled WGS sequence"/>
</dbReference>
<keyword evidence="3" id="KW-1185">Reference proteome</keyword>
<accession>W9H1I0</accession>
<dbReference type="EMBL" id="AVFL01000017">
    <property type="protein sequence ID" value="EWY38577.1"/>
    <property type="molecule type" value="Genomic_DNA"/>
</dbReference>